<evidence type="ECO:0000313" key="2">
    <source>
        <dbReference type="Proteomes" id="UP000682843"/>
    </source>
</evidence>
<proteinExistence type="predicted"/>
<reference evidence="1 2" key="1">
    <citation type="submission" date="2019-02" db="EMBL/GenBank/DDBJ databases">
        <title>Emended description of the genus Rhodopseudomonas and description of Rhodopseudomonas albus sp. nov., a non-phototrophic, heavy-metal-tolerant bacterium isolated from garden soil.</title>
        <authorList>
            <person name="Bao Z."/>
            <person name="Cao W.W."/>
            <person name="Sato Y."/>
            <person name="Nishizawa T."/>
            <person name="Zhao J."/>
            <person name="Guo Y."/>
            <person name="Ohta H."/>
        </authorList>
    </citation>
    <scope>NUCLEOTIDE SEQUENCE [LARGE SCALE GENOMIC DNA]</scope>
    <source>
        <strain evidence="1 2">SK50-23</strain>
    </source>
</reference>
<accession>A0ABX8AAJ9</accession>
<protein>
    <submittedName>
        <fullName evidence="1">Uncharacterized protein</fullName>
    </submittedName>
</protein>
<dbReference type="RefSeq" id="WP_211909184.1">
    <property type="nucleotide sequence ID" value="NZ_CP036498.1"/>
</dbReference>
<keyword evidence="2" id="KW-1185">Reference proteome</keyword>
<gene>
    <name evidence="1" type="ORF">RPMA_18455</name>
</gene>
<organism evidence="1 2">
    <name type="scientific">Tardiphaga alba</name>
    <dbReference type="NCBI Taxonomy" id="340268"/>
    <lineage>
        <taxon>Bacteria</taxon>
        <taxon>Pseudomonadati</taxon>
        <taxon>Pseudomonadota</taxon>
        <taxon>Alphaproteobacteria</taxon>
        <taxon>Hyphomicrobiales</taxon>
        <taxon>Nitrobacteraceae</taxon>
        <taxon>Tardiphaga</taxon>
    </lineage>
</organism>
<dbReference type="Proteomes" id="UP000682843">
    <property type="component" value="Chromosome"/>
</dbReference>
<name>A0ABX8AAJ9_9BRAD</name>
<evidence type="ECO:0000313" key="1">
    <source>
        <dbReference type="EMBL" id="QUS40599.1"/>
    </source>
</evidence>
<dbReference type="EMBL" id="CP036498">
    <property type="protein sequence ID" value="QUS40599.1"/>
    <property type="molecule type" value="Genomic_DNA"/>
</dbReference>
<sequence length="61" mass="6601">MTAQDSALVNFWQNNRHLAPAQRIRAFDAAALEAANKNNMPHADALFLAQQAAVAEIVAGR</sequence>